<dbReference type="PRINTS" id="PR00985">
    <property type="entry name" value="TRNASYNTHLEU"/>
</dbReference>
<comment type="caution">
    <text evidence="15">The sequence shown here is derived from an EMBL/GenBank/DDBJ whole genome shotgun (WGS) entry which is preliminary data.</text>
</comment>
<keyword evidence="4 9" id="KW-0547">Nucleotide-binding</keyword>
<organism evidence="15 16">
    <name type="scientific">Entomospira culicis</name>
    <dbReference type="NCBI Taxonomy" id="2719989"/>
    <lineage>
        <taxon>Bacteria</taxon>
        <taxon>Pseudomonadati</taxon>
        <taxon>Spirochaetota</taxon>
        <taxon>Spirochaetia</taxon>
        <taxon>Spirochaetales</taxon>
        <taxon>Spirochaetaceae</taxon>
        <taxon>Entomospira</taxon>
    </lineage>
</organism>
<dbReference type="NCBIfam" id="TIGR00396">
    <property type="entry name" value="leuS_bact"/>
    <property type="match status" value="1"/>
</dbReference>
<evidence type="ECO:0000256" key="9">
    <source>
        <dbReference type="HAMAP-Rule" id="MF_00049"/>
    </source>
</evidence>
<dbReference type="Pfam" id="PF09334">
    <property type="entry name" value="tRNA-synt_1g"/>
    <property type="match status" value="1"/>
</dbReference>
<keyword evidence="5 9" id="KW-0067">ATP-binding</keyword>
<gene>
    <name evidence="9" type="primary">leuS</name>
    <name evidence="15" type="ORF">HCT48_05570</name>
</gene>
<comment type="catalytic activity">
    <reaction evidence="8 9">
        <text>tRNA(Leu) + L-leucine + ATP = L-leucyl-tRNA(Leu) + AMP + diphosphate</text>
        <dbReference type="Rhea" id="RHEA:11688"/>
        <dbReference type="Rhea" id="RHEA-COMP:9613"/>
        <dbReference type="Rhea" id="RHEA-COMP:9622"/>
        <dbReference type="ChEBI" id="CHEBI:30616"/>
        <dbReference type="ChEBI" id="CHEBI:33019"/>
        <dbReference type="ChEBI" id="CHEBI:57427"/>
        <dbReference type="ChEBI" id="CHEBI:78442"/>
        <dbReference type="ChEBI" id="CHEBI:78494"/>
        <dbReference type="ChEBI" id="CHEBI:456215"/>
        <dbReference type="EC" id="6.1.1.4"/>
    </reaction>
</comment>
<dbReference type="InterPro" id="IPR015413">
    <property type="entry name" value="Methionyl/Leucyl_tRNA_Synth"/>
</dbReference>
<dbReference type="GO" id="GO:0004823">
    <property type="term" value="F:leucine-tRNA ligase activity"/>
    <property type="evidence" value="ECO:0007669"/>
    <property type="project" value="UniProtKB-UniRule"/>
</dbReference>
<dbReference type="InterPro" id="IPR014729">
    <property type="entry name" value="Rossmann-like_a/b/a_fold"/>
</dbReference>
<feature type="short sequence motif" description="'KMSKS' region" evidence="9">
    <location>
        <begin position="586"/>
        <end position="590"/>
    </location>
</feature>
<dbReference type="HAMAP" id="MF_00049_B">
    <property type="entry name" value="Leu_tRNA_synth_B"/>
    <property type="match status" value="1"/>
</dbReference>
<dbReference type="Gene3D" id="3.40.50.620">
    <property type="entry name" value="HUPs"/>
    <property type="match status" value="2"/>
</dbReference>
<dbReference type="InterPro" id="IPR009008">
    <property type="entry name" value="Val/Leu/Ile-tRNA-synth_edit"/>
</dbReference>
<evidence type="ECO:0000259" key="14">
    <source>
        <dbReference type="Pfam" id="PF13603"/>
    </source>
</evidence>
<dbReference type="GO" id="GO:0006429">
    <property type="term" value="P:leucyl-tRNA aminoacylation"/>
    <property type="evidence" value="ECO:0007669"/>
    <property type="project" value="UniProtKB-UniRule"/>
</dbReference>
<evidence type="ECO:0000259" key="11">
    <source>
        <dbReference type="Pfam" id="PF00133"/>
    </source>
</evidence>
<dbReference type="EC" id="6.1.1.4" evidence="9"/>
<dbReference type="Pfam" id="PF00133">
    <property type="entry name" value="tRNA-synt_1"/>
    <property type="match status" value="1"/>
</dbReference>
<dbReference type="InterPro" id="IPR009080">
    <property type="entry name" value="tRNAsynth_Ia_anticodon-bd"/>
</dbReference>
<evidence type="ECO:0000256" key="2">
    <source>
        <dbReference type="ARBA" id="ARBA00022490"/>
    </source>
</evidence>
<dbReference type="SUPFAM" id="SSF47323">
    <property type="entry name" value="Anticodon-binding domain of a subclass of class I aminoacyl-tRNA synthetases"/>
    <property type="match status" value="1"/>
</dbReference>
<evidence type="ECO:0000256" key="10">
    <source>
        <dbReference type="RuleBase" id="RU363035"/>
    </source>
</evidence>
<dbReference type="Gene3D" id="1.10.730.10">
    <property type="entry name" value="Isoleucyl-tRNA Synthetase, Domain 1"/>
    <property type="match status" value="1"/>
</dbReference>
<dbReference type="GO" id="GO:0005829">
    <property type="term" value="C:cytosol"/>
    <property type="evidence" value="ECO:0007669"/>
    <property type="project" value="TreeGrafter"/>
</dbReference>
<dbReference type="Pfam" id="PF13603">
    <property type="entry name" value="tRNA-synt_1_2"/>
    <property type="match status" value="1"/>
</dbReference>
<dbReference type="CDD" id="cd00812">
    <property type="entry name" value="LeuRS_core"/>
    <property type="match status" value="1"/>
</dbReference>
<dbReference type="FunFam" id="3.40.50.620:FF:000056">
    <property type="entry name" value="Leucine--tRNA ligase"/>
    <property type="match status" value="1"/>
</dbReference>
<dbReference type="FunFam" id="1.10.730.10:FF:000002">
    <property type="entry name" value="Leucine--tRNA ligase"/>
    <property type="match status" value="1"/>
</dbReference>
<comment type="subcellular location">
    <subcellularLocation>
        <location evidence="9">Cytoplasm</location>
    </subcellularLocation>
</comment>
<dbReference type="InterPro" id="IPR002302">
    <property type="entry name" value="Leu-tRNA-ligase"/>
</dbReference>
<accession>A0A968KZU5</accession>
<proteinExistence type="inferred from homology"/>
<evidence type="ECO:0000313" key="15">
    <source>
        <dbReference type="EMBL" id="NIZ69681.1"/>
    </source>
</evidence>
<comment type="caution">
    <text evidence="9">Lacks conserved residue(s) required for the propagation of feature annotation.</text>
</comment>
<sequence>MAYYPFADIEKKWQDHWQRNQTFKVTEDPAYPKEKRAYVLDMFPYPSGNGLHVGHPEGYTATDIYVRFLRAKGYNVLHPMGFDSFGLPAENYAIKTGTHPKTTTEANIATFRKQIERLGFSYDWSREVQTHDVDYYRWTQWIFLQLYKKGLAYEDFAPINWCPSCRIGLANEEVTNNNRCDRCDTPVVRKDLRQWKFKITAYAEELLADLDSLDWPEAVKAMQRNWIGKSDGAEIHLPVAGHPEKIITVYTTRPETFYGATYVVLAPEHPLVATITSDAQRSAVQAYQLEAASKSDLERAELAKTKSGVFTGSYAIHPLTKEEIPIWIGDYVLTSYGSGAVMAVPAHDQRDYDFAKLYNLPIKAVIQAKSGEDTLDKEAMVGDGITFDSGEWSNLDVAAAKIKAIEVLEQKKVANRKVNYKLRDWIFSRQRYWGEPMPIVHCPSCGIVPLSEDDLPLELPKVESYQPSDTGESPLATITDWVETTCPKCKGDSKRETNTMPQWAGSCWYYLRYIDPTNPNEFVSKDKEQYWMPVDLYVGGMEHAVLHLLYARFWHKVLYDLGLVSTKEPFQRLVNQGMILGENNEKMSKSRGNVVNPDDMIDQFGADTLRIYEMFMGPLQATKPWNTQGMVGVHRFLSKVYDYAHFPQDNNEPPLALQKILHKTIKKVTEDTQNLEFNTAVAQMMVFMNEVMPTKTCYRKLWKPFLLLLAPYAPHLAEELYLPFINNAKTLSFEPWPSYIEALTIDDEVTLGVQVNGKLRAEITVAKDINKEELEQRALALPRIIELTQNATIKKVIAIPGKIVNIILG</sequence>
<evidence type="ECO:0000256" key="8">
    <source>
        <dbReference type="ARBA" id="ARBA00047469"/>
    </source>
</evidence>
<dbReference type="RefSeq" id="WP_167695766.1">
    <property type="nucleotide sequence ID" value="NZ_CP118181.1"/>
</dbReference>
<evidence type="ECO:0000256" key="3">
    <source>
        <dbReference type="ARBA" id="ARBA00022598"/>
    </source>
</evidence>
<dbReference type="Proteomes" id="UP000778951">
    <property type="component" value="Unassembled WGS sequence"/>
</dbReference>
<evidence type="ECO:0000256" key="5">
    <source>
        <dbReference type="ARBA" id="ARBA00022840"/>
    </source>
</evidence>
<feature type="domain" description="Aminoacyl-tRNA synthetase class Ia" evidence="11">
    <location>
        <begin position="420"/>
        <end position="612"/>
    </location>
</feature>
<reference evidence="15" key="1">
    <citation type="submission" date="2020-03" db="EMBL/GenBank/DDBJ databases">
        <title>Spirochaetal bacteria isolated from arthropods constitute a novel genus Entomospira genus novum within the order Spirochaetales.</title>
        <authorList>
            <person name="Grana-Miraglia L."/>
            <person name="Sikutova S."/>
            <person name="Fingerle V."/>
            <person name="Sing A."/>
            <person name="Castillo-Ramirez S."/>
            <person name="Margos G."/>
            <person name="Rudolf I."/>
        </authorList>
    </citation>
    <scope>NUCLEOTIDE SEQUENCE</scope>
    <source>
        <strain evidence="15">BR149</strain>
    </source>
</reference>
<evidence type="ECO:0000256" key="1">
    <source>
        <dbReference type="ARBA" id="ARBA00005594"/>
    </source>
</evidence>
<dbReference type="PROSITE" id="PS00178">
    <property type="entry name" value="AA_TRNA_LIGASE_I"/>
    <property type="match status" value="1"/>
</dbReference>
<keyword evidence="3 9" id="KW-0436">Ligase</keyword>
<dbReference type="GO" id="GO:0002161">
    <property type="term" value="F:aminoacyl-tRNA deacylase activity"/>
    <property type="evidence" value="ECO:0007669"/>
    <property type="project" value="InterPro"/>
</dbReference>
<dbReference type="PANTHER" id="PTHR43740:SF2">
    <property type="entry name" value="LEUCINE--TRNA LIGASE, MITOCHONDRIAL"/>
    <property type="match status" value="1"/>
</dbReference>
<dbReference type="InterPro" id="IPR013155">
    <property type="entry name" value="M/V/L/I-tRNA-synth_anticd-bd"/>
</dbReference>
<dbReference type="GO" id="GO:0005524">
    <property type="term" value="F:ATP binding"/>
    <property type="evidence" value="ECO:0007669"/>
    <property type="project" value="UniProtKB-UniRule"/>
</dbReference>
<keyword evidence="7 9" id="KW-0030">Aminoacyl-tRNA synthetase</keyword>
<feature type="domain" description="Methionyl/Valyl/Leucyl/Isoleucyl-tRNA synthetase anticodon-binding" evidence="12">
    <location>
        <begin position="660"/>
        <end position="772"/>
    </location>
</feature>
<evidence type="ECO:0000256" key="6">
    <source>
        <dbReference type="ARBA" id="ARBA00022917"/>
    </source>
</evidence>
<keyword evidence="2 9" id="KW-0963">Cytoplasm</keyword>
<keyword evidence="6 9" id="KW-0648">Protein biosynthesis</keyword>
<dbReference type="SUPFAM" id="SSF50677">
    <property type="entry name" value="ValRS/IleRS/LeuRS editing domain"/>
    <property type="match status" value="1"/>
</dbReference>
<feature type="domain" description="Leucyl-tRNA synthetase editing" evidence="14">
    <location>
        <begin position="224"/>
        <end position="407"/>
    </location>
</feature>
<dbReference type="FunFam" id="3.40.50.620:FF:000077">
    <property type="entry name" value="Leucine--tRNA ligase"/>
    <property type="match status" value="1"/>
</dbReference>
<feature type="binding site" evidence="9">
    <location>
        <position position="589"/>
    </location>
    <ligand>
        <name>ATP</name>
        <dbReference type="ChEBI" id="CHEBI:30616"/>
    </ligand>
</feature>
<evidence type="ECO:0000259" key="12">
    <source>
        <dbReference type="Pfam" id="PF08264"/>
    </source>
</evidence>
<dbReference type="CDD" id="cd07958">
    <property type="entry name" value="Anticodon_Ia_Leu_BEm"/>
    <property type="match status" value="1"/>
</dbReference>
<dbReference type="AlphaFoldDB" id="A0A968KZU5"/>
<dbReference type="InterPro" id="IPR002300">
    <property type="entry name" value="aa-tRNA-synth_Ia"/>
</dbReference>
<protein>
    <recommendedName>
        <fullName evidence="9">Leucine--tRNA ligase</fullName>
        <ecNumber evidence="9">6.1.1.4</ecNumber>
    </recommendedName>
    <alternativeName>
        <fullName evidence="9">Leucyl-tRNA synthetase</fullName>
        <shortName evidence="9">LeuRS</shortName>
    </alternativeName>
</protein>
<feature type="domain" description="Methionyl/Leucyl tRNA synthetase" evidence="13">
    <location>
        <begin position="42"/>
        <end position="185"/>
    </location>
</feature>
<dbReference type="Gene3D" id="3.10.20.590">
    <property type="match status" value="1"/>
</dbReference>
<dbReference type="Pfam" id="PF08264">
    <property type="entry name" value="Anticodon_1"/>
    <property type="match status" value="1"/>
</dbReference>
<evidence type="ECO:0000256" key="4">
    <source>
        <dbReference type="ARBA" id="ARBA00022741"/>
    </source>
</evidence>
<keyword evidence="16" id="KW-1185">Reference proteome</keyword>
<dbReference type="InterPro" id="IPR001412">
    <property type="entry name" value="aa-tRNA-synth_I_CS"/>
</dbReference>
<evidence type="ECO:0000313" key="16">
    <source>
        <dbReference type="Proteomes" id="UP000778951"/>
    </source>
</evidence>
<dbReference type="EMBL" id="JAATLM010000001">
    <property type="protein sequence ID" value="NIZ69681.1"/>
    <property type="molecule type" value="Genomic_DNA"/>
</dbReference>
<name>A0A968KZU5_9SPIO</name>
<dbReference type="SUPFAM" id="SSF52374">
    <property type="entry name" value="Nucleotidylyl transferase"/>
    <property type="match status" value="1"/>
</dbReference>
<evidence type="ECO:0000259" key="13">
    <source>
        <dbReference type="Pfam" id="PF09334"/>
    </source>
</evidence>
<dbReference type="PANTHER" id="PTHR43740">
    <property type="entry name" value="LEUCYL-TRNA SYNTHETASE"/>
    <property type="match status" value="1"/>
</dbReference>
<evidence type="ECO:0000256" key="7">
    <source>
        <dbReference type="ARBA" id="ARBA00023146"/>
    </source>
</evidence>
<dbReference type="InterPro" id="IPR025709">
    <property type="entry name" value="Leu_tRNA-synth_edit"/>
</dbReference>
<comment type="similarity">
    <text evidence="1 9 10">Belongs to the class-I aminoacyl-tRNA synthetase family.</text>
</comment>